<reference evidence="3 4" key="1">
    <citation type="journal article" date="2019" name="Int. J. Syst. Evol. Microbiol.">
        <title>The Global Catalogue of Microorganisms (GCM) 10K type strain sequencing project: providing services to taxonomists for standard genome sequencing and annotation.</title>
        <authorList>
            <consortium name="The Broad Institute Genomics Platform"/>
            <consortium name="The Broad Institute Genome Sequencing Center for Infectious Disease"/>
            <person name="Wu L."/>
            <person name="Ma J."/>
        </authorList>
    </citation>
    <scope>NUCLEOTIDE SEQUENCE [LARGE SCALE GENOMIC DNA]</scope>
    <source>
        <strain evidence="3 4">JCM 15921</strain>
    </source>
</reference>
<evidence type="ECO:0000256" key="1">
    <source>
        <dbReference type="ARBA" id="ARBA00006739"/>
    </source>
</evidence>
<dbReference type="Pfam" id="PF00535">
    <property type="entry name" value="Glycos_transf_2"/>
    <property type="match status" value="1"/>
</dbReference>
<dbReference type="InterPro" id="IPR029044">
    <property type="entry name" value="Nucleotide-diphossugar_trans"/>
</dbReference>
<accession>A0ABN2ZFZ3</accession>
<dbReference type="CDD" id="cd04179">
    <property type="entry name" value="DPM_DPG-synthase_like"/>
    <property type="match status" value="1"/>
</dbReference>
<keyword evidence="4" id="KW-1185">Reference proteome</keyword>
<evidence type="ECO:0000313" key="4">
    <source>
        <dbReference type="Proteomes" id="UP001500102"/>
    </source>
</evidence>
<dbReference type="EMBL" id="BAAAQB010000038">
    <property type="protein sequence ID" value="GAA2141593.1"/>
    <property type="molecule type" value="Genomic_DNA"/>
</dbReference>
<comment type="caution">
    <text evidence="3">The sequence shown here is derived from an EMBL/GenBank/DDBJ whole genome shotgun (WGS) entry which is preliminary data.</text>
</comment>
<dbReference type="InterPro" id="IPR050256">
    <property type="entry name" value="Glycosyltransferase_2"/>
</dbReference>
<dbReference type="Gene3D" id="3.90.550.10">
    <property type="entry name" value="Spore Coat Polysaccharide Biosynthesis Protein SpsA, Chain A"/>
    <property type="match status" value="1"/>
</dbReference>
<dbReference type="InterPro" id="IPR001173">
    <property type="entry name" value="Glyco_trans_2-like"/>
</dbReference>
<dbReference type="RefSeq" id="WP_116766841.1">
    <property type="nucleotide sequence ID" value="NZ_BAAAQB010000038.1"/>
</dbReference>
<name>A0ABN2ZFZ3_9MICC</name>
<evidence type="ECO:0000259" key="2">
    <source>
        <dbReference type="Pfam" id="PF00535"/>
    </source>
</evidence>
<sequence length="249" mass="26643">MEALPSPRVLVIMPAWNEGAVVGSTVREVLRTNARYDVLVVNDGSTDSTAQEAAAAGATVLNLPFNLGVGGAMRAGFKYAQRLGYVQVIQVDSDGQHDPRNIDEVLAGLQHADISIGARFADRGEYKVTGPRKWAMQLLAKVISGLAKTRLTDVTSGFRAANERAVAQYLDHYPAEYLGDTIDSLVVAIRSGCTVTQVPVEMRARQGGKPSHNPVKAAIYLGRSVFALLFALTRKPTRLATRAAEPAGA</sequence>
<dbReference type="SUPFAM" id="SSF53448">
    <property type="entry name" value="Nucleotide-diphospho-sugar transferases"/>
    <property type="match status" value="1"/>
</dbReference>
<comment type="similarity">
    <text evidence="1">Belongs to the glycosyltransferase 2 family.</text>
</comment>
<evidence type="ECO:0000313" key="3">
    <source>
        <dbReference type="EMBL" id="GAA2141593.1"/>
    </source>
</evidence>
<dbReference type="PANTHER" id="PTHR48090:SF7">
    <property type="entry name" value="RFBJ PROTEIN"/>
    <property type="match status" value="1"/>
</dbReference>
<feature type="domain" description="Glycosyltransferase 2-like" evidence="2">
    <location>
        <begin position="11"/>
        <end position="164"/>
    </location>
</feature>
<dbReference type="PANTHER" id="PTHR48090">
    <property type="entry name" value="UNDECAPRENYL-PHOSPHATE 4-DEOXY-4-FORMAMIDO-L-ARABINOSE TRANSFERASE-RELATED"/>
    <property type="match status" value="1"/>
</dbReference>
<organism evidence="3 4">
    <name type="scientific">Arthrobacter humicola</name>
    <dbReference type="NCBI Taxonomy" id="409291"/>
    <lineage>
        <taxon>Bacteria</taxon>
        <taxon>Bacillati</taxon>
        <taxon>Actinomycetota</taxon>
        <taxon>Actinomycetes</taxon>
        <taxon>Micrococcales</taxon>
        <taxon>Micrococcaceae</taxon>
        <taxon>Arthrobacter</taxon>
    </lineage>
</organism>
<gene>
    <name evidence="3" type="ORF">GCM10009825_30230</name>
</gene>
<proteinExistence type="inferred from homology"/>
<protein>
    <submittedName>
        <fullName evidence="3">Glycosyltransferase family 2 protein</fullName>
    </submittedName>
</protein>
<dbReference type="Proteomes" id="UP001500102">
    <property type="component" value="Unassembled WGS sequence"/>
</dbReference>